<evidence type="ECO:0000256" key="1">
    <source>
        <dbReference type="ARBA" id="ARBA00022729"/>
    </source>
</evidence>
<feature type="chain" id="PRO_5001777765" evidence="2">
    <location>
        <begin position="21"/>
        <end position="848"/>
    </location>
</feature>
<organism evidence="5 6">
    <name type="scientific">Nonlabens ulvanivorans</name>
    <name type="common">Persicivirga ulvanivorans</name>
    <dbReference type="NCBI Taxonomy" id="906888"/>
    <lineage>
        <taxon>Bacteria</taxon>
        <taxon>Pseudomonadati</taxon>
        <taxon>Bacteroidota</taxon>
        <taxon>Flavobacteriia</taxon>
        <taxon>Flavobacteriales</taxon>
        <taxon>Flavobacteriaceae</taxon>
        <taxon>Nonlabens</taxon>
    </lineage>
</organism>
<feature type="signal peptide" evidence="2">
    <location>
        <begin position="1"/>
        <end position="20"/>
    </location>
</feature>
<dbReference type="Pfam" id="PF24595">
    <property type="entry name" value="DUF7619"/>
    <property type="match status" value="1"/>
</dbReference>
<gene>
    <name evidence="5" type="ORF">IL45_01175</name>
</gene>
<evidence type="ECO:0000259" key="3">
    <source>
        <dbReference type="Pfam" id="PF18962"/>
    </source>
</evidence>
<dbReference type="SUPFAM" id="SSF52058">
    <property type="entry name" value="L domain-like"/>
    <property type="match status" value="1"/>
</dbReference>
<comment type="caution">
    <text evidence="5">The sequence shown here is derived from an EMBL/GenBank/DDBJ whole genome shotgun (WGS) entry which is preliminary data.</text>
</comment>
<evidence type="ECO:0000256" key="2">
    <source>
        <dbReference type="SAM" id="SignalP"/>
    </source>
</evidence>
<dbReference type="NCBIfam" id="TIGR01451">
    <property type="entry name" value="B_ant_repeat"/>
    <property type="match status" value="1"/>
</dbReference>
<dbReference type="NCBIfam" id="TIGR04183">
    <property type="entry name" value="Por_Secre_tail"/>
    <property type="match status" value="1"/>
</dbReference>
<evidence type="ECO:0000259" key="4">
    <source>
        <dbReference type="Pfam" id="PF24595"/>
    </source>
</evidence>
<feature type="domain" description="Secretion system C-terminal sorting" evidence="3">
    <location>
        <begin position="776"/>
        <end position="847"/>
    </location>
</feature>
<dbReference type="InterPro" id="IPR055353">
    <property type="entry name" value="DUF7619"/>
</dbReference>
<name>A0A084JZZ0_NONUL</name>
<dbReference type="Gene3D" id="3.80.10.10">
    <property type="entry name" value="Ribonuclease Inhibitor"/>
    <property type="match status" value="1"/>
</dbReference>
<dbReference type="EMBL" id="JPJI01000005">
    <property type="protein sequence ID" value="KEZ94524.1"/>
    <property type="molecule type" value="Genomic_DNA"/>
</dbReference>
<dbReference type="InterPro" id="IPR047589">
    <property type="entry name" value="DUF11_rpt"/>
</dbReference>
<evidence type="ECO:0000313" key="5">
    <source>
        <dbReference type="EMBL" id="KEZ94524.1"/>
    </source>
</evidence>
<reference evidence="5 6" key="1">
    <citation type="submission" date="2014-07" db="EMBL/GenBank/DDBJ databases">
        <title>Draft genome sequence of Nonlabens ulvanivorans, an ulvan degrading bacterium.</title>
        <authorList>
            <person name="Kopel M."/>
            <person name="Helbert W."/>
            <person name="Henrissat B."/>
            <person name="Doniger T."/>
            <person name="Banin E."/>
        </authorList>
    </citation>
    <scope>NUCLEOTIDE SEQUENCE [LARGE SCALE GENOMIC DNA]</scope>
    <source>
        <strain evidence="5 6">PLR</strain>
    </source>
</reference>
<sequence>MIMRKLILAVLLLSSINCFGQIINIPDPAFKNFLRTELLIDTDFNGTLDQDVDLNNDGEIELSEAWQVKALNINNTHGITNLQGIESFVRLTGIQLTDTVITTIPVSTLSDLYRIDLIRNQIISLDAGNLTDLRYITIQDEPQFTSINFPQTATIFGINIRNCPLSTLNFTGPTSVISQLNITDCPITSISSLSNKYIGELTLQNTSLTSLTLDPVASTAYPDVTIMGNSNLTNIDVEGNYGDLNILSNTGLTTLDISNYRISRLIIENNTSLNNLMNSNSEVNILKVKENNFFSLNFDQISGLYDIEINGSFGLRELSIQNLDIFAGVDVTINGQLQRLYMQNTRLDDFEINNNTTLLYICVRDNISDYNKVINELQSQNLNNVVVNSYCSFGAGGVTSEISGALIFDENNDGCDLMDPSFTNLVLNATDGNVSGFISTNADGDYIIPVSDGQHTITPNPENPTYWNFSPPNVVVDFPTQASPFTQDFCVTANGTIEDLEVIVVPLEQARPGFDTDYKVVIKNKGNVTSSGTVTLDYEEDFMTLLSTNPNAGNTPSNQLSWSFSNLQPFQMEEYEFTMTLNTPTATVNPLNGGDIITYTGTVTGTGTDAMPADNVMVFDQTVVNSYDPNDKTCLEGETIDPVDVGEYVHYIIRFENTGTASAINVVVKDEINLNQFDITTLIPLGGSHDYYTRIREGNVVEFIHEDINLDFNNATNDGYVLFKIKTLNTLTVGDTFDNTAEIFFDFNAPIVTNTETVTVMSTASIVEVTDSSIQLYPNPANSFVNITADLGIKSATIVDLNGRTISQTNFTGNESSQRISLENLNSGIYFVTIKSEVGQKVEKLVVQ</sequence>
<dbReference type="AlphaFoldDB" id="A0A084JZZ0"/>
<dbReference type="InterPro" id="IPR026444">
    <property type="entry name" value="Secre_tail"/>
</dbReference>
<dbReference type="InterPro" id="IPR032675">
    <property type="entry name" value="LRR_dom_sf"/>
</dbReference>
<dbReference type="Pfam" id="PF18962">
    <property type="entry name" value="Por_Secre_tail"/>
    <property type="match status" value="1"/>
</dbReference>
<proteinExistence type="predicted"/>
<evidence type="ECO:0000313" key="6">
    <source>
        <dbReference type="Proteomes" id="UP000028531"/>
    </source>
</evidence>
<dbReference type="Proteomes" id="UP000028531">
    <property type="component" value="Unassembled WGS sequence"/>
</dbReference>
<feature type="domain" description="DUF7619" evidence="4">
    <location>
        <begin position="628"/>
        <end position="757"/>
    </location>
</feature>
<keyword evidence="1 2" id="KW-0732">Signal</keyword>
<accession>A0A084JZZ0</accession>
<protein>
    <submittedName>
        <fullName evidence="5">Uncharacterized protein</fullName>
    </submittedName>
</protein>